<keyword evidence="1" id="KW-0732">Signal</keyword>
<dbReference type="PROSITE" id="PS51257">
    <property type="entry name" value="PROKAR_LIPOPROTEIN"/>
    <property type="match status" value="1"/>
</dbReference>
<proteinExistence type="predicted"/>
<dbReference type="EMBL" id="CP019288">
    <property type="protein sequence ID" value="QHI36149.1"/>
    <property type="molecule type" value="Genomic_DNA"/>
</dbReference>
<name>A0A7L4ZIA9_9FLAO</name>
<dbReference type="KEGG" id="kan:IMCC3317_15080"/>
<evidence type="ECO:0000256" key="1">
    <source>
        <dbReference type="SAM" id="SignalP"/>
    </source>
</evidence>
<keyword evidence="4" id="KW-1185">Reference proteome</keyword>
<feature type="signal peptide" evidence="1">
    <location>
        <begin position="1"/>
        <end position="21"/>
    </location>
</feature>
<protein>
    <recommendedName>
        <fullName evidence="2">Putative beta-lactamase-inhibitor-like PepSY-like domain-containing protein</fullName>
    </recommendedName>
</protein>
<evidence type="ECO:0000259" key="2">
    <source>
        <dbReference type="Pfam" id="PF11396"/>
    </source>
</evidence>
<dbReference type="OrthoDB" id="710080at2"/>
<accession>A0A7L4ZIA9</accession>
<dbReference type="SUPFAM" id="SSF160574">
    <property type="entry name" value="BT0923-like"/>
    <property type="match status" value="2"/>
</dbReference>
<evidence type="ECO:0000313" key="3">
    <source>
        <dbReference type="EMBL" id="QHI36149.1"/>
    </source>
</evidence>
<dbReference type="AlphaFoldDB" id="A0A7L4ZIA9"/>
<dbReference type="Proteomes" id="UP000464657">
    <property type="component" value="Chromosome"/>
</dbReference>
<evidence type="ECO:0000313" key="4">
    <source>
        <dbReference type="Proteomes" id="UP000464657"/>
    </source>
</evidence>
<sequence>MKTTKTVLLILIITTSIFSCSKDSTNVIPNEPASTNLVAAKSDNSINVATLPQVVLDYIATNYPNETIATSEIEDNGSFEVELSSGIELIFNSSGTFIGIDDDSGDDYGDTDINPTDLPQVILDYILANYPSITIHEAELENNGNYEIELTNDVVLIFDGSGTFLGVGVDQDDMNDDGDETNDDNDQVIDAAMLPQTVLDYVSTNYPNDTILQAQIESDGSYEVTLSTGIELHFDANGVFLNTGNGDDDGDGNGD</sequence>
<dbReference type="InterPro" id="IPR021533">
    <property type="entry name" value="PepSY-like"/>
</dbReference>
<feature type="chain" id="PRO_5029590287" description="Putative beta-lactamase-inhibitor-like PepSY-like domain-containing protein" evidence="1">
    <location>
        <begin position="22"/>
        <end position="255"/>
    </location>
</feature>
<feature type="domain" description="Putative beta-lactamase-inhibitor-like PepSY-like" evidence="2">
    <location>
        <begin position="187"/>
        <end position="241"/>
    </location>
</feature>
<dbReference type="Pfam" id="PF11396">
    <property type="entry name" value="PepSY_like"/>
    <property type="match status" value="3"/>
</dbReference>
<dbReference type="RefSeq" id="WP_160128875.1">
    <property type="nucleotide sequence ID" value="NZ_CP019288.1"/>
</dbReference>
<gene>
    <name evidence="3" type="ORF">IMCC3317_15080</name>
</gene>
<organism evidence="3 4">
    <name type="scientific">Kordia antarctica</name>
    <dbReference type="NCBI Taxonomy" id="1218801"/>
    <lineage>
        <taxon>Bacteria</taxon>
        <taxon>Pseudomonadati</taxon>
        <taxon>Bacteroidota</taxon>
        <taxon>Flavobacteriia</taxon>
        <taxon>Flavobacteriales</taxon>
        <taxon>Flavobacteriaceae</taxon>
        <taxon>Kordia</taxon>
    </lineage>
</organism>
<dbReference type="Gene3D" id="3.40.1420.30">
    <property type="match status" value="3"/>
</dbReference>
<feature type="domain" description="Putative beta-lactamase-inhibitor-like PepSY-like" evidence="2">
    <location>
        <begin position="111"/>
        <end position="165"/>
    </location>
</feature>
<feature type="domain" description="Putative beta-lactamase-inhibitor-like PepSY-like" evidence="2">
    <location>
        <begin position="44"/>
        <end position="98"/>
    </location>
</feature>
<reference evidence="3 4" key="1">
    <citation type="journal article" date="2013" name="Int. J. Syst. Evol. Microbiol.">
        <title>Kordia antarctica sp. nov., isolated from Antarctic seawater.</title>
        <authorList>
            <person name="Baek K."/>
            <person name="Choi A."/>
            <person name="Kang I."/>
            <person name="Lee K."/>
            <person name="Cho J.C."/>
        </authorList>
    </citation>
    <scope>NUCLEOTIDE SEQUENCE [LARGE SCALE GENOMIC DNA]</scope>
    <source>
        <strain evidence="3 4">IMCC3317</strain>
    </source>
</reference>